<name>A0A2U8VQT0_9HYPH</name>
<dbReference type="InterPro" id="IPR027417">
    <property type="entry name" value="P-loop_NTPase"/>
</dbReference>
<evidence type="ECO:0000256" key="2">
    <source>
        <dbReference type="ARBA" id="ARBA00022840"/>
    </source>
</evidence>
<dbReference type="GO" id="GO:0000160">
    <property type="term" value="P:phosphorelay signal transduction system"/>
    <property type="evidence" value="ECO:0007669"/>
    <property type="project" value="UniProtKB-KW"/>
</dbReference>
<feature type="domain" description="PAS" evidence="10">
    <location>
        <begin position="17"/>
        <end position="80"/>
    </location>
</feature>
<keyword evidence="3" id="KW-0902">Two-component regulatory system</keyword>
<feature type="coiled-coil region" evidence="8">
    <location>
        <begin position="272"/>
        <end position="303"/>
    </location>
</feature>
<dbReference type="InterPro" id="IPR025944">
    <property type="entry name" value="Sigma_54_int_dom_CS"/>
</dbReference>
<dbReference type="SUPFAM" id="SSF52540">
    <property type="entry name" value="P-loop containing nucleoside triphosphate hydrolases"/>
    <property type="match status" value="1"/>
</dbReference>
<sequence length="642" mass="71012">MPDVSFGNPPDPGFGPVFEAGVEAMLVLDPDADRIFDANDAAARLLGYERSALRGMAASALHPGQLPALIVFTQGVLAKGRWWTRALTPRHGAGRALSIEAAGTVLPDGLVLVTLFDLEERRQRQVDSEADRHMRAGLSEWQRMERIFRDIERENQLILRAAGEGIYGVNAEGVTTFVNPAAERMLGWSAADLVGRDMHSAVHHTHPDGCHYPHQDCPIYAAFRDGAVHQVDDEVFWRRDGTSFPVEYTSTPIRDRGALVGAVIVFRDVSQRREADERLRQALAEVVSLRERLELENAYLKEEIRAGSHHQGIIGKSPAIEAIRRQIDLVAGTDATVLVTGESGTGKELIARAIHEASRRRERPLIRVNCAAVPRELFESEFFGHARGAFTGALRDRVGRFELADGGTLFLDEVGEIPLDLQGKLLRVLQERSFERVGEERTRAVDIRLVAATNRDLKEEVRRGRFRGDLYFRLNVFPIGATPLRERPEDIPLIAQHMLTGAAQRLGVPEPRLTEGDVRRLIRYDWPGNVRELENVVERGVILAQRGRLRLDLPDAEEPAPVALVRHGGVTAAPEHRPRSETERRARDRAEIAEALALCGGKVFGPGGAAELLGLPPTTLASRMKSYGIRRASSALRGSATE</sequence>
<dbReference type="PANTHER" id="PTHR32071:SF117">
    <property type="entry name" value="PTS-DEPENDENT DIHYDROXYACETONE KINASE OPERON REGULATORY PROTEIN-RELATED"/>
    <property type="match status" value="1"/>
</dbReference>
<evidence type="ECO:0000259" key="10">
    <source>
        <dbReference type="PROSITE" id="PS50112"/>
    </source>
</evidence>
<dbReference type="PROSITE" id="PS00688">
    <property type="entry name" value="SIGMA54_INTERACT_3"/>
    <property type="match status" value="1"/>
</dbReference>
<dbReference type="InterPro" id="IPR002078">
    <property type="entry name" value="Sigma_54_int"/>
</dbReference>
<dbReference type="PANTHER" id="PTHR32071">
    <property type="entry name" value="TRANSCRIPTIONAL REGULATORY PROTEIN"/>
    <property type="match status" value="1"/>
</dbReference>
<feature type="domain" description="Sigma-54 factor interaction" evidence="9">
    <location>
        <begin position="313"/>
        <end position="542"/>
    </location>
</feature>
<dbReference type="Gene3D" id="3.40.50.300">
    <property type="entry name" value="P-loop containing nucleotide triphosphate hydrolases"/>
    <property type="match status" value="1"/>
</dbReference>
<keyword evidence="6" id="KW-0010">Activator</keyword>
<dbReference type="OrthoDB" id="9761019at2"/>
<dbReference type="Proteomes" id="UP000246058">
    <property type="component" value="Chromosome"/>
</dbReference>
<proteinExistence type="predicted"/>
<dbReference type="GO" id="GO:0003677">
    <property type="term" value="F:DNA binding"/>
    <property type="evidence" value="ECO:0007669"/>
    <property type="project" value="UniProtKB-KW"/>
</dbReference>
<dbReference type="InterPro" id="IPR000014">
    <property type="entry name" value="PAS"/>
</dbReference>
<evidence type="ECO:0000313" key="12">
    <source>
        <dbReference type="EMBL" id="AWN36119.1"/>
    </source>
</evidence>
<dbReference type="InterPro" id="IPR013767">
    <property type="entry name" value="PAS_fold"/>
</dbReference>
<dbReference type="PROSITE" id="PS00676">
    <property type="entry name" value="SIGMA54_INTERACT_2"/>
    <property type="match status" value="1"/>
</dbReference>
<dbReference type="GO" id="GO:0016301">
    <property type="term" value="F:kinase activity"/>
    <property type="evidence" value="ECO:0007669"/>
    <property type="project" value="UniProtKB-KW"/>
</dbReference>
<protein>
    <submittedName>
        <fullName evidence="12">Histidine kinase</fullName>
    </submittedName>
</protein>
<dbReference type="Pfam" id="PF00158">
    <property type="entry name" value="Sigma54_activat"/>
    <property type="match status" value="1"/>
</dbReference>
<dbReference type="GO" id="GO:0005524">
    <property type="term" value="F:ATP binding"/>
    <property type="evidence" value="ECO:0007669"/>
    <property type="project" value="UniProtKB-KW"/>
</dbReference>
<keyword evidence="4" id="KW-0805">Transcription regulation</keyword>
<dbReference type="InterPro" id="IPR025943">
    <property type="entry name" value="Sigma_54_int_dom_ATP-bd_2"/>
</dbReference>
<keyword evidence="5" id="KW-0238">DNA-binding</keyword>
<dbReference type="InterPro" id="IPR058031">
    <property type="entry name" value="AAA_lid_NorR"/>
</dbReference>
<evidence type="ECO:0000256" key="8">
    <source>
        <dbReference type="SAM" id="Coils"/>
    </source>
</evidence>
<dbReference type="KEGG" id="meti:DK427_10605"/>
<keyword evidence="8" id="KW-0175">Coiled coil</keyword>
<dbReference type="PROSITE" id="PS00675">
    <property type="entry name" value="SIGMA54_INTERACT_1"/>
    <property type="match status" value="1"/>
</dbReference>
<gene>
    <name evidence="12" type="ORF">DK427_10605</name>
</gene>
<keyword evidence="7" id="KW-0804">Transcription</keyword>
<dbReference type="Pfam" id="PF25601">
    <property type="entry name" value="AAA_lid_14"/>
    <property type="match status" value="1"/>
</dbReference>
<evidence type="ECO:0000259" key="9">
    <source>
        <dbReference type="PROSITE" id="PS50045"/>
    </source>
</evidence>
<dbReference type="GO" id="GO:0006355">
    <property type="term" value="P:regulation of DNA-templated transcription"/>
    <property type="evidence" value="ECO:0007669"/>
    <property type="project" value="InterPro"/>
</dbReference>
<dbReference type="Gene3D" id="3.30.450.20">
    <property type="entry name" value="PAS domain"/>
    <property type="match status" value="2"/>
</dbReference>
<evidence type="ECO:0000259" key="11">
    <source>
        <dbReference type="PROSITE" id="PS50113"/>
    </source>
</evidence>
<evidence type="ECO:0000256" key="3">
    <source>
        <dbReference type="ARBA" id="ARBA00023012"/>
    </source>
</evidence>
<feature type="domain" description="PAS" evidence="10">
    <location>
        <begin position="151"/>
        <end position="208"/>
    </location>
</feature>
<evidence type="ECO:0000256" key="7">
    <source>
        <dbReference type="ARBA" id="ARBA00023163"/>
    </source>
</evidence>
<dbReference type="NCBIfam" id="TIGR00229">
    <property type="entry name" value="sensory_box"/>
    <property type="match status" value="1"/>
</dbReference>
<reference evidence="12 13" key="1">
    <citation type="submission" date="2018-05" db="EMBL/GenBank/DDBJ databases">
        <title>Complete Genome Sequence of Methylobacterium sp. 17Sr1-43.</title>
        <authorList>
            <person name="Srinivasan S."/>
        </authorList>
    </citation>
    <scope>NUCLEOTIDE SEQUENCE [LARGE SCALE GENOMIC DNA]</scope>
    <source>
        <strain evidence="12 13">17Sr1-43</strain>
    </source>
</reference>
<accession>A0A2U8VQT0</accession>
<organism evidence="12 13">
    <name type="scientific">Methylobacterium radiodurans</name>
    <dbReference type="NCBI Taxonomy" id="2202828"/>
    <lineage>
        <taxon>Bacteria</taxon>
        <taxon>Pseudomonadati</taxon>
        <taxon>Pseudomonadota</taxon>
        <taxon>Alphaproteobacteria</taxon>
        <taxon>Hyphomicrobiales</taxon>
        <taxon>Methylobacteriaceae</taxon>
        <taxon>Methylobacterium</taxon>
    </lineage>
</organism>
<evidence type="ECO:0000256" key="6">
    <source>
        <dbReference type="ARBA" id="ARBA00023159"/>
    </source>
</evidence>
<dbReference type="SUPFAM" id="SSF55785">
    <property type="entry name" value="PYP-like sensor domain (PAS domain)"/>
    <property type="match status" value="2"/>
</dbReference>
<dbReference type="CDD" id="cd00130">
    <property type="entry name" value="PAS"/>
    <property type="match status" value="2"/>
</dbReference>
<dbReference type="InterPro" id="IPR035965">
    <property type="entry name" value="PAS-like_dom_sf"/>
</dbReference>
<dbReference type="CDD" id="cd00009">
    <property type="entry name" value="AAA"/>
    <property type="match status" value="1"/>
</dbReference>
<keyword evidence="13" id="KW-1185">Reference proteome</keyword>
<evidence type="ECO:0000313" key="13">
    <source>
        <dbReference type="Proteomes" id="UP000246058"/>
    </source>
</evidence>
<dbReference type="FunFam" id="3.40.50.300:FF:000006">
    <property type="entry name" value="DNA-binding transcriptional regulator NtrC"/>
    <property type="match status" value="1"/>
</dbReference>
<dbReference type="SMART" id="SM00091">
    <property type="entry name" value="PAS"/>
    <property type="match status" value="2"/>
</dbReference>
<dbReference type="InterPro" id="IPR003593">
    <property type="entry name" value="AAA+_ATPase"/>
</dbReference>
<feature type="domain" description="PAC" evidence="11">
    <location>
        <begin position="229"/>
        <end position="281"/>
    </location>
</feature>
<dbReference type="PROSITE" id="PS50112">
    <property type="entry name" value="PAS"/>
    <property type="match status" value="2"/>
</dbReference>
<dbReference type="Pfam" id="PF00989">
    <property type="entry name" value="PAS"/>
    <property type="match status" value="1"/>
</dbReference>
<evidence type="ECO:0000256" key="4">
    <source>
        <dbReference type="ARBA" id="ARBA00023015"/>
    </source>
</evidence>
<keyword evidence="1" id="KW-0547">Nucleotide-binding</keyword>
<keyword evidence="2" id="KW-0067">ATP-binding</keyword>
<dbReference type="PROSITE" id="PS50113">
    <property type="entry name" value="PAC"/>
    <property type="match status" value="1"/>
</dbReference>
<dbReference type="InterPro" id="IPR000700">
    <property type="entry name" value="PAS-assoc_C"/>
</dbReference>
<dbReference type="EMBL" id="CP029551">
    <property type="protein sequence ID" value="AWN36119.1"/>
    <property type="molecule type" value="Genomic_DNA"/>
</dbReference>
<keyword evidence="12" id="KW-0418">Kinase</keyword>
<dbReference type="AlphaFoldDB" id="A0A2U8VQT0"/>
<evidence type="ECO:0000256" key="5">
    <source>
        <dbReference type="ARBA" id="ARBA00023125"/>
    </source>
</evidence>
<dbReference type="InterPro" id="IPR025662">
    <property type="entry name" value="Sigma_54_int_dom_ATP-bd_1"/>
</dbReference>
<keyword evidence="12" id="KW-0808">Transferase</keyword>
<dbReference type="Gene3D" id="1.10.10.60">
    <property type="entry name" value="Homeodomain-like"/>
    <property type="match status" value="1"/>
</dbReference>
<dbReference type="Gene3D" id="1.10.8.60">
    <property type="match status" value="1"/>
</dbReference>
<dbReference type="PROSITE" id="PS50045">
    <property type="entry name" value="SIGMA54_INTERACT_4"/>
    <property type="match status" value="1"/>
</dbReference>
<dbReference type="Pfam" id="PF13188">
    <property type="entry name" value="PAS_8"/>
    <property type="match status" value="1"/>
</dbReference>
<evidence type="ECO:0000256" key="1">
    <source>
        <dbReference type="ARBA" id="ARBA00022741"/>
    </source>
</evidence>
<dbReference type="SMART" id="SM00382">
    <property type="entry name" value="AAA"/>
    <property type="match status" value="1"/>
</dbReference>